<accession>A0A5N6NG52</accession>
<dbReference type="AlphaFoldDB" id="A0A5N6NG52"/>
<evidence type="ECO:0000313" key="2">
    <source>
        <dbReference type="Proteomes" id="UP000326396"/>
    </source>
</evidence>
<name>A0A5N6NG52_9ASTR</name>
<protein>
    <submittedName>
        <fullName evidence="1">Uncharacterized protein</fullName>
    </submittedName>
</protein>
<gene>
    <name evidence="1" type="ORF">E3N88_23881</name>
</gene>
<comment type="caution">
    <text evidence="1">The sequence shown here is derived from an EMBL/GenBank/DDBJ whole genome shotgun (WGS) entry which is preliminary data.</text>
</comment>
<organism evidence="1 2">
    <name type="scientific">Mikania micrantha</name>
    <name type="common">bitter vine</name>
    <dbReference type="NCBI Taxonomy" id="192012"/>
    <lineage>
        <taxon>Eukaryota</taxon>
        <taxon>Viridiplantae</taxon>
        <taxon>Streptophyta</taxon>
        <taxon>Embryophyta</taxon>
        <taxon>Tracheophyta</taxon>
        <taxon>Spermatophyta</taxon>
        <taxon>Magnoliopsida</taxon>
        <taxon>eudicotyledons</taxon>
        <taxon>Gunneridae</taxon>
        <taxon>Pentapetalae</taxon>
        <taxon>asterids</taxon>
        <taxon>campanulids</taxon>
        <taxon>Asterales</taxon>
        <taxon>Asteraceae</taxon>
        <taxon>Asteroideae</taxon>
        <taxon>Heliantheae alliance</taxon>
        <taxon>Eupatorieae</taxon>
        <taxon>Mikania</taxon>
    </lineage>
</organism>
<evidence type="ECO:0000313" key="1">
    <source>
        <dbReference type="EMBL" id="KAD4586280.1"/>
    </source>
</evidence>
<dbReference type="EMBL" id="SZYD01000012">
    <property type="protein sequence ID" value="KAD4586280.1"/>
    <property type="molecule type" value="Genomic_DNA"/>
</dbReference>
<sequence>MSSLLVFMKESSSDYFYKYMESVRTKSSEVFAFGSCYAFGSSCLRKTLSSLEDLKEQGYLPKLRVDKDYVDVPRDDVPYIED</sequence>
<keyword evidence="2" id="KW-1185">Reference proteome</keyword>
<proteinExistence type="predicted"/>
<dbReference type="Proteomes" id="UP000326396">
    <property type="component" value="Linkage Group LG2"/>
</dbReference>
<reference evidence="1 2" key="1">
    <citation type="submission" date="2019-05" db="EMBL/GenBank/DDBJ databases">
        <title>Mikania micrantha, genome provides insights into the molecular mechanism of rapid growth.</title>
        <authorList>
            <person name="Liu B."/>
        </authorList>
    </citation>
    <scope>NUCLEOTIDE SEQUENCE [LARGE SCALE GENOMIC DNA]</scope>
    <source>
        <strain evidence="1">NLD-2019</strain>
        <tissue evidence="1">Leaf</tissue>
    </source>
</reference>